<comment type="cofactor">
    <cofactor evidence="1">
        <name>Mn(2+)</name>
        <dbReference type="ChEBI" id="CHEBI:29035"/>
    </cofactor>
</comment>
<evidence type="ECO:0000256" key="10">
    <source>
        <dbReference type="ARBA" id="ARBA00022692"/>
    </source>
</evidence>
<dbReference type="PROSITE" id="PS51375">
    <property type="entry name" value="PPR"/>
    <property type="match status" value="13"/>
</dbReference>
<dbReference type="InterPro" id="IPR045074">
    <property type="entry name" value="GST_C_Tau"/>
</dbReference>
<dbReference type="Gene3D" id="1.20.1050.10">
    <property type="match status" value="1"/>
</dbReference>
<dbReference type="CDD" id="cd03058">
    <property type="entry name" value="GST_N_Tau"/>
    <property type="match status" value="1"/>
</dbReference>
<dbReference type="FunFam" id="3.40.30.10:FF:000044">
    <property type="entry name" value="Glutathione S-transferase GSTU6"/>
    <property type="match status" value="1"/>
</dbReference>
<dbReference type="NCBIfam" id="TIGR00756">
    <property type="entry name" value="PPR"/>
    <property type="match status" value="13"/>
</dbReference>
<feature type="transmembrane region" description="Helical" evidence="20">
    <location>
        <begin position="767"/>
        <end position="788"/>
    </location>
</feature>
<evidence type="ECO:0000256" key="18">
    <source>
        <dbReference type="ARBA" id="ARBA00047960"/>
    </source>
</evidence>
<evidence type="ECO:0000256" key="20">
    <source>
        <dbReference type="SAM" id="Phobius"/>
    </source>
</evidence>
<evidence type="ECO:0000256" key="6">
    <source>
        <dbReference type="ARBA" id="ARBA00012452"/>
    </source>
</evidence>
<dbReference type="EC" id="2.5.1.18" evidence="6"/>
<dbReference type="InterPro" id="IPR002885">
    <property type="entry name" value="PPR_rpt"/>
</dbReference>
<evidence type="ECO:0000256" key="15">
    <source>
        <dbReference type="ARBA" id="ARBA00023136"/>
    </source>
</evidence>
<dbReference type="InterPro" id="IPR040079">
    <property type="entry name" value="Glutathione_S-Trfase"/>
</dbReference>
<dbReference type="GO" id="GO:0030246">
    <property type="term" value="F:carbohydrate binding"/>
    <property type="evidence" value="ECO:0007669"/>
    <property type="project" value="InterPro"/>
</dbReference>
<evidence type="ECO:0000256" key="17">
    <source>
        <dbReference type="ARBA" id="ARBA00025743"/>
    </source>
</evidence>
<feature type="repeat" description="PPR" evidence="19">
    <location>
        <begin position="554"/>
        <end position="588"/>
    </location>
</feature>
<protein>
    <recommendedName>
        <fullName evidence="6">glutathione transferase</fullName>
        <ecNumber evidence="6">2.5.1.18</ecNumber>
    </recommendedName>
</protein>
<dbReference type="UniPathway" id="UPA00378"/>
<dbReference type="FunFam" id="2.60.120.200:FF:000071">
    <property type="entry name" value="Hydroxyproline O-galactosyltransferase GALT2"/>
    <property type="match status" value="1"/>
</dbReference>
<dbReference type="SFLD" id="SFLDS00019">
    <property type="entry name" value="Glutathione_Transferase_(cytos"/>
    <property type="match status" value="1"/>
</dbReference>
<comment type="subcellular location">
    <subcellularLocation>
        <location evidence="2">Golgi apparatus membrane</location>
        <topology evidence="2">Single-pass type II membrane protein</topology>
    </subcellularLocation>
</comment>
<keyword evidence="16" id="KW-0464">Manganese</keyword>
<evidence type="ECO:0000256" key="3">
    <source>
        <dbReference type="ARBA" id="ARBA00004922"/>
    </source>
</evidence>
<comment type="similarity">
    <text evidence="5">Belongs to the glycosyltransferase 31 family.</text>
</comment>
<sequence length="1620" mass="185682">MKRTTSITIITYLQRHRFNQYHHLPLTAAHFSTTPRPFPDYSPKTPSISDSDIIRHVTATIKRRRSEPLTRVLKPYQSRFKSNHLIWVLINIKNDYKLVLNFFNWAQKPFITLESLCIVVHLAVSSNDIETAKRLVFEFWTTPRFDVSKSFDLFTEKLIYTYKDWDSHPLVFDLFFQVLVETGFVLQAEKLFHKLLSYGVVVSVDSCNLFLSRLSCNFHGLKTAVKVFDEFPQLGVCWNTVSYNIVLHCLCQLGKVKEAHSLLVQMVQRGNFPDVVSYGVVVSGYCGIGELDKVLKLVEELKRKGLKPNEYIYNNIIGLLCKSGEVVEAERVLREMSKCGVFPDNVVYTTLISGFCKAGNFPAAFKLFDEMRYKKIVPDFVTYTSVIHGICKSGKMVEARELFSEMFVKGMKPDEVTYTALIDGYCKAAEMKEAFSLHNQMVQKGLIPNVVTYTALVDGLCKNGEVDVANELLHEMSGKGLQPNVYTYNTVVNGLCKIGNIEQAVKLMEEMDMAGFYPDTVTYTTLMDAYCKMGEMAKAHELLRFMLDKGLQPTIVTFNVLMNGFCLSGMLEDGERLIKWMLEKGITPNATTFNSLMKQYCIRNNMRATTEIYKGMRARGVMPDSNTYNILIKGHCKARNMKEAWFLYKEMVEQGFSVTATSYNALIRGFFKRKKLVEARKLFEEMRTHGLVAEKDIYDIFVDVNYEEGNWKITLELCDEAIEKCLVKETYNHNCSIKVGYFICISMFGTGFYHQAASLVNAYYIHIYILMPKLLHIFMALMFLYLLFTTFEIKTFGSVSVSSLIKSDPQNTHHRKALKFPSQESFGLLQDLHKVSTFSFNKGLNGSSLAHDKFSEIQRAAREAWVEGKRFWKEIQILELETDNVAENVSDSCQNSISISGSELMNQKGIMVLPCGLTLWAHVTVVGTPRLAHWENDPKITVVKDEEEKVMVSQFMMELHGLKIVDKEEPPKILHFNPRLKGDYSGKPVIEQNTCYRMQWGSALRYEGWKSMADEDSEGRKNGFCYHFSFVNVYIVYVPFFSSAFDGQVKCEKWIRDDDSHSEESKSTWWLTRMIGRKHKIAIDWPYPFIEGRLFVLTLTAGLEGYHVSVDGKHVTSFSYRTGFSLEDATGLSIKGDVDVHSIFAASLPTSHPSFAPQMHLELLPQWKAPPVHHLNVELFIGILTAGNHFAERMAVRKSWMQHKLIKSLHVVARFFVALHGRKNINVDIKKEAEYLGDIIIVPYMDHYDLIHVIAAKYIMKCDDDTFVRVDSIISEARKVGIGKSLYIGNMNYHHRPLRHGKWAVTYEEWQEEEYPIYANGPGYIISSDIAQFIVSNFEEHKLKCMAHEKWCYVRGSVLTVLCTKPKFYIGLCLIFSIIRLTYSTISMAKSEVKLIGKWSSPYVIRVKIALNIKSIEYENLEENETFNPKSDLLIQSNPVYGKVPVLIHKDKPICESLIIVEYIDETWSTDSSILPSDSYDRSLARFWVAYLDQKWFPSMQNIITVEGEEERKPYFEVMEEVVERMEGAFKKCSKGKSFFGGDTIGYLDIAFGSFLGWLSVIEHEYARKLLVEEKAPCLVNWAERFANDPAVKGIIPMTDKLVKLSKALQIKWRGAIGKK</sequence>
<dbReference type="InterPro" id="IPR036249">
    <property type="entry name" value="Thioredoxin-like_sf"/>
</dbReference>
<evidence type="ECO:0000259" key="23">
    <source>
        <dbReference type="PROSITE" id="PS51304"/>
    </source>
</evidence>
<feature type="repeat" description="PPR" evidence="19">
    <location>
        <begin position="519"/>
        <end position="553"/>
    </location>
</feature>
<dbReference type="Gene3D" id="3.90.550.50">
    <property type="match status" value="1"/>
</dbReference>
<name>A0A1S3EDK7_CICAR</name>
<comment type="similarity">
    <text evidence="4">Belongs to the PPR family. P subfamily.</text>
</comment>
<dbReference type="Gene3D" id="2.60.120.200">
    <property type="match status" value="1"/>
</dbReference>
<dbReference type="RefSeq" id="XP_012573920.1">
    <property type="nucleotide sequence ID" value="XM_012718466.2"/>
</dbReference>
<dbReference type="GO" id="GO:1901137">
    <property type="term" value="P:carbohydrate derivative biosynthetic process"/>
    <property type="evidence" value="ECO:0007669"/>
    <property type="project" value="UniProtKB-ARBA"/>
</dbReference>
<evidence type="ECO:0000256" key="5">
    <source>
        <dbReference type="ARBA" id="ARBA00008661"/>
    </source>
</evidence>
<dbReference type="Pfam" id="PF02798">
    <property type="entry name" value="GST_N"/>
    <property type="match status" value="1"/>
</dbReference>
<keyword evidence="14" id="KW-0333">Golgi apparatus</keyword>
<dbReference type="FunFam" id="1.20.1050.10:FF:000016">
    <property type="entry name" value="Glutathione S-transferase U9"/>
    <property type="match status" value="1"/>
</dbReference>
<keyword evidence="12" id="KW-0735">Signal-anchor</keyword>
<dbReference type="SFLD" id="SFLDG01152">
    <property type="entry name" value="Main.3:_Omega-_and_Tau-like"/>
    <property type="match status" value="1"/>
</dbReference>
<evidence type="ECO:0000256" key="1">
    <source>
        <dbReference type="ARBA" id="ARBA00001936"/>
    </source>
</evidence>
<feature type="repeat" description="PPR" evidence="19">
    <location>
        <begin position="449"/>
        <end position="483"/>
    </location>
</feature>
<dbReference type="GO" id="GO:0004364">
    <property type="term" value="F:glutathione transferase activity"/>
    <property type="evidence" value="ECO:0007669"/>
    <property type="project" value="UniProtKB-EC"/>
</dbReference>
<dbReference type="CDD" id="cd03185">
    <property type="entry name" value="GST_C_Tau"/>
    <property type="match status" value="1"/>
</dbReference>
<evidence type="ECO:0000259" key="22">
    <source>
        <dbReference type="PROSITE" id="PS50405"/>
    </source>
</evidence>
<dbReference type="SUPFAM" id="SSF47616">
    <property type="entry name" value="GST C-terminal domain-like"/>
    <property type="match status" value="1"/>
</dbReference>
<evidence type="ECO:0000256" key="19">
    <source>
        <dbReference type="PROSITE-ProRule" id="PRU00708"/>
    </source>
</evidence>
<evidence type="ECO:0000256" key="11">
    <source>
        <dbReference type="ARBA" id="ARBA00022737"/>
    </source>
</evidence>
<feature type="repeat" description="PPR" evidence="19">
    <location>
        <begin position="589"/>
        <end position="623"/>
    </location>
</feature>
<dbReference type="InterPro" id="IPR004045">
    <property type="entry name" value="Glutathione_S-Trfase_N"/>
</dbReference>
<evidence type="ECO:0000256" key="14">
    <source>
        <dbReference type="ARBA" id="ARBA00023034"/>
    </source>
</evidence>
<organism evidence="24 25">
    <name type="scientific">Cicer arietinum</name>
    <name type="common">Chickpea</name>
    <name type="synonym">Garbanzo</name>
    <dbReference type="NCBI Taxonomy" id="3827"/>
    <lineage>
        <taxon>Eukaryota</taxon>
        <taxon>Viridiplantae</taxon>
        <taxon>Streptophyta</taxon>
        <taxon>Embryophyta</taxon>
        <taxon>Tracheophyta</taxon>
        <taxon>Spermatophyta</taxon>
        <taxon>Magnoliopsida</taxon>
        <taxon>eudicotyledons</taxon>
        <taxon>Gunneridae</taxon>
        <taxon>Pentapetalae</taxon>
        <taxon>rosids</taxon>
        <taxon>fabids</taxon>
        <taxon>Fabales</taxon>
        <taxon>Fabaceae</taxon>
        <taxon>Papilionoideae</taxon>
        <taxon>50 kb inversion clade</taxon>
        <taxon>NPAAA clade</taxon>
        <taxon>Hologalegina</taxon>
        <taxon>IRL clade</taxon>
        <taxon>Cicereae</taxon>
        <taxon>Cicer</taxon>
    </lineage>
</organism>
<feature type="repeat" description="PPR" evidence="19">
    <location>
        <begin position="274"/>
        <end position="308"/>
    </location>
</feature>
<proteinExistence type="inferred from homology"/>
<evidence type="ECO:0000313" key="24">
    <source>
        <dbReference type="Proteomes" id="UP000087171"/>
    </source>
</evidence>
<dbReference type="SFLD" id="SFLDG00358">
    <property type="entry name" value="Main_(cytGST)"/>
    <property type="match status" value="1"/>
</dbReference>
<dbReference type="SUPFAM" id="SSF81901">
    <property type="entry name" value="HCP-like"/>
    <property type="match status" value="1"/>
</dbReference>
<feature type="repeat" description="PPR" evidence="19">
    <location>
        <begin position="659"/>
        <end position="693"/>
    </location>
</feature>
<dbReference type="InterPro" id="IPR011990">
    <property type="entry name" value="TPR-like_helical_dom_sf"/>
</dbReference>
<comment type="similarity">
    <text evidence="17">Belongs to the GST superfamily. Tau family.</text>
</comment>
<keyword evidence="13 20" id="KW-1133">Transmembrane helix</keyword>
<keyword evidence="9" id="KW-0808">Transferase</keyword>
<feature type="repeat" description="PPR" evidence="19">
    <location>
        <begin position="414"/>
        <end position="448"/>
    </location>
</feature>
<feature type="repeat" description="PPR" evidence="19">
    <location>
        <begin position="239"/>
        <end position="273"/>
    </location>
</feature>
<keyword evidence="11" id="KW-0677">Repeat</keyword>
<gene>
    <name evidence="25" type="primary">LOC101508281</name>
</gene>
<feature type="domain" description="Galectin" evidence="23">
    <location>
        <begin position="909"/>
        <end position="1146"/>
    </location>
</feature>
<dbReference type="InterPro" id="IPR045073">
    <property type="entry name" value="Omega/Tau-like"/>
</dbReference>
<dbReference type="InterPro" id="IPR010987">
    <property type="entry name" value="Glutathione-S-Trfase_C-like"/>
</dbReference>
<comment type="catalytic activity">
    <reaction evidence="18">
        <text>RX + glutathione = an S-substituted glutathione + a halide anion + H(+)</text>
        <dbReference type="Rhea" id="RHEA:16437"/>
        <dbReference type="ChEBI" id="CHEBI:15378"/>
        <dbReference type="ChEBI" id="CHEBI:16042"/>
        <dbReference type="ChEBI" id="CHEBI:17792"/>
        <dbReference type="ChEBI" id="CHEBI:57925"/>
        <dbReference type="ChEBI" id="CHEBI:90779"/>
        <dbReference type="EC" id="2.5.1.18"/>
    </reaction>
</comment>
<dbReference type="PROSITE" id="PS50404">
    <property type="entry name" value="GST_NTER"/>
    <property type="match status" value="1"/>
</dbReference>
<keyword evidence="10 20" id="KW-0812">Transmembrane</keyword>
<dbReference type="GO" id="GO:0000139">
    <property type="term" value="C:Golgi membrane"/>
    <property type="evidence" value="ECO:0007669"/>
    <property type="project" value="UniProtKB-SubCell"/>
</dbReference>
<dbReference type="SMART" id="SM00908">
    <property type="entry name" value="Gal-bind_lectin"/>
    <property type="match status" value="1"/>
</dbReference>
<dbReference type="Gene3D" id="1.25.40.10">
    <property type="entry name" value="Tetratricopeptide repeat domain"/>
    <property type="match status" value="6"/>
</dbReference>
<dbReference type="FunFam" id="1.25.40.10:FF:000558">
    <property type="entry name" value="Pentatricopeptide repeat-containing protein At5g39710"/>
    <property type="match status" value="2"/>
</dbReference>
<feature type="repeat" description="PPR" evidence="19">
    <location>
        <begin position="309"/>
        <end position="343"/>
    </location>
</feature>
<dbReference type="InterPro" id="IPR036282">
    <property type="entry name" value="Glutathione-S-Trfase_C_sf"/>
</dbReference>
<keyword evidence="8" id="KW-0328">Glycosyltransferase</keyword>
<evidence type="ECO:0000256" key="9">
    <source>
        <dbReference type="ARBA" id="ARBA00022679"/>
    </source>
</evidence>
<dbReference type="PANTHER" id="PTHR47447:SF22">
    <property type="entry name" value="TETRATRICOPEPTIDE-LIKE HELICAL DOMAIN SUPERFAMILY"/>
    <property type="match status" value="1"/>
</dbReference>
<reference evidence="24" key="1">
    <citation type="journal article" date="2013" name="Nat. Biotechnol.">
        <title>Draft genome sequence of chickpea (Cicer arietinum) provides a resource for trait improvement.</title>
        <authorList>
            <person name="Varshney R.K."/>
            <person name="Song C."/>
            <person name="Saxena R.K."/>
            <person name="Azam S."/>
            <person name="Yu S."/>
            <person name="Sharpe A.G."/>
            <person name="Cannon S."/>
            <person name="Baek J."/>
            <person name="Rosen B.D."/>
            <person name="Tar'an B."/>
            <person name="Millan T."/>
            <person name="Zhang X."/>
            <person name="Ramsay L.D."/>
            <person name="Iwata A."/>
            <person name="Wang Y."/>
            <person name="Nelson W."/>
            <person name="Farmer A.D."/>
            <person name="Gaur P.M."/>
            <person name="Soderlund C."/>
            <person name="Penmetsa R.V."/>
            <person name="Xu C."/>
            <person name="Bharti A.K."/>
            <person name="He W."/>
            <person name="Winter P."/>
            <person name="Zhao S."/>
            <person name="Hane J.K."/>
            <person name="Carrasquilla-Garcia N."/>
            <person name="Condie J.A."/>
            <person name="Upadhyaya H.D."/>
            <person name="Luo M.C."/>
            <person name="Thudi M."/>
            <person name="Gowda C.L."/>
            <person name="Singh N.P."/>
            <person name="Lichtenzveig J."/>
            <person name="Gali K.K."/>
            <person name="Rubio J."/>
            <person name="Nadarajan N."/>
            <person name="Dolezel J."/>
            <person name="Bansal K.C."/>
            <person name="Xu X."/>
            <person name="Edwards D."/>
            <person name="Zhang G."/>
            <person name="Kahl G."/>
            <person name="Gil J."/>
            <person name="Singh K.B."/>
            <person name="Datta S.K."/>
            <person name="Jackson S.A."/>
            <person name="Wang J."/>
            <person name="Cook D.R."/>
        </authorList>
    </citation>
    <scope>NUCLEOTIDE SEQUENCE [LARGE SCALE GENOMIC DNA]</scope>
    <source>
        <strain evidence="24">cv. CDC Frontier</strain>
    </source>
</reference>
<dbReference type="GO" id="GO:0009407">
    <property type="term" value="P:toxin catabolic process"/>
    <property type="evidence" value="ECO:0007669"/>
    <property type="project" value="UniProtKB-ARBA"/>
</dbReference>
<dbReference type="PROSITE" id="PS50405">
    <property type="entry name" value="GST_CTER"/>
    <property type="match status" value="1"/>
</dbReference>
<feature type="domain" description="GST N-terminal" evidence="21">
    <location>
        <begin position="1391"/>
        <end position="1472"/>
    </location>
</feature>
<dbReference type="Gene3D" id="3.40.30.10">
    <property type="entry name" value="Glutaredoxin"/>
    <property type="match status" value="1"/>
</dbReference>
<dbReference type="Proteomes" id="UP000087171">
    <property type="component" value="Chromosome Ca7"/>
</dbReference>
<dbReference type="SUPFAM" id="SSF49899">
    <property type="entry name" value="Concanavalin A-like lectins/glucanases"/>
    <property type="match status" value="1"/>
</dbReference>
<evidence type="ECO:0000256" key="2">
    <source>
        <dbReference type="ARBA" id="ARBA00004323"/>
    </source>
</evidence>
<dbReference type="Pfam" id="PF00337">
    <property type="entry name" value="Gal-bind_lectin"/>
    <property type="match status" value="1"/>
</dbReference>
<dbReference type="GO" id="GO:0006749">
    <property type="term" value="P:glutathione metabolic process"/>
    <property type="evidence" value="ECO:0007669"/>
    <property type="project" value="InterPro"/>
</dbReference>
<accession>A0A1S3EDK7</accession>
<feature type="repeat" description="PPR" evidence="19">
    <location>
        <begin position="624"/>
        <end position="658"/>
    </location>
</feature>
<dbReference type="InterPro" id="IPR013320">
    <property type="entry name" value="ConA-like_dom_sf"/>
</dbReference>
<dbReference type="PROSITE" id="PS51304">
    <property type="entry name" value="GALECTIN"/>
    <property type="match status" value="1"/>
</dbReference>
<dbReference type="Pfam" id="PF01762">
    <property type="entry name" value="Galactosyl_T"/>
    <property type="match status" value="1"/>
</dbReference>
<dbReference type="SUPFAM" id="SSF52833">
    <property type="entry name" value="Thioredoxin-like"/>
    <property type="match status" value="1"/>
</dbReference>
<dbReference type="eggNOG" id="KOG0406">
    <property type="taxonomic scope" value="Eukaryota"/>
</dbReference>
<evidence type="ECO:0000256" key="4">
    <source>
        <dbReference type="ARBA" id="ARBA00007626"/>
    </source>
</evidence>
<evidence type="ECO:0000256" key="12">
    <source>
        <dbReference type="ARBA" id="ARBA00022968"/>
    </source>
</evidence>
<feature type="domain" description="GST C-terminal" evidence="22">
    <location>
        <begin position="1478"/>
        <end position="1611"/>
    </location>
</feature>
<comment type="pathway">
    <text evidence="3">Protein modification; protein glycosylation.</text>
</comment>
<dbReference type="OrthoDB" id="185373at2759"/>
<feature type="repeat" description="PPR" evidence="19">
    <location>
        <begin position="484"/>
        <end position="518"/>
    </location>
</feature>
<evidence type="ECO:0000256" key="13">
    <source>
        <dbReference type="ARBA" id="ARBA00022989"/>
    </source>
</evidence>
<evidence type="ECO:0000256" key="16">
    <source>
        <dbReference type="ARBA" id="ARBA00023211"/>
    </source>
</evidence>
<keyword evidence="24" id="KW-1185">Reference proteome</keyword>
<dbReference type="PANTHER" id="PTHR47447">
    <property type="entry name" value="OS03G0856100 PROTEIN"/>
    <property type="match status" value="1"/>
</dbReference>
<keyword evidence="7" id="KW-0216">Detoxification</keyword>
<dbReference type="Pfam" id="PF01535">
    <property type="entry name" value="PPR"/>
    <property type="match status" value="1"/>
</dbReference>
<evidence type="ECO:0000256" key="8">
    <source>
        <dbReference type="ARBA" id="ARBA00022676"/>
    </source>
</evidence>
<dbReference type="InterPro" id="IPR001079">
    <property type="entry name" value="Galectin_CRD"/>
</dbReference>
<evidence type="ECO:0000313" key="25">
    <source>
        <dbReference type="RefSeq" id="XP_012573920.1"/>
    </source>
</evidence>
<dbReference type="Pfam" id="PF13041">
    <property type="entry name" value="PPR_2"/>
    <property type="match status" value="6"/>
</dbReference>
<evidence type="ECO:0000256" key="7">
    <source>
        <dbReference type="ARBA" id="ARBA00022575"/>
    </source>
</evidence>
<feature type="repeat" description="PPR" evidence="19">
    <location>
        <begin position="379"/>
        <end position="413"/>
    </location>
</feature>
<keyword evidence="15 20" id="KW-0472">Membrane</keyword>
<dbReference type="InterPro" id="IPR002659">
    <property type="entry name" value="Glyco_trans_31"/>
</dbReference>
<feature type="transmembrane region" description="Helical" evidence="20">
    <location>
        <begin position="739"/>
        <end position="760"/>
    </location>
</feature>
<feature type="repeat" description="PPR" evidence="19">
    <location>
        <begin position="344"/>
        <end position="378"/>
    </location>
</feature>
<reference evidence="25" key="2">
    <citation type="submission" date="2025-08" db="UniProtKB">
        <authorList>
            <consortium name="RefSeq"/>
        </authorList>
    </citation>
    <scope>IDENTIFICATION</scope>
    <source>
        <tissue evidence="25">Etiolated seedlings</tissue>
    </source>
</reference>
<dbReference type="eggNOG" id="KOG4197">
    <property type="taxonomic scope" value="Eukaryota"/>
</dbReference>
<evidence type="ECO:0000259" key="21">
    <source>
        <dbReference type="PROSITE" id="PS50404"/>
    </source>
</evidence>
<dbReference type="GO" id="GO:0008378">
    <property type="term" value="F:galactosyltransferase activity"/>
    <property type="evidence" value="ECO:0007669"/>
    <property type="project" value="UniProtKB-ARBA"/>
</dbReference>